<evidence type="ECO:0000313" key="2">
    <source>
        <dbReference type="Proteomes" id="UP000239785"/>
    </source>
</evidence>
<dbReference type="PROSITE" id="PS51257">
    <property type="entry name" value="PROKAR_LIPOPROTEIN"/>
    <property type="match status" value="1"/>
</dbReference>
<dbReference type="RefSeq" id="WP_104208151.1">
    <property type="nucleotide sequence ID" value="NZ_PHNF01000002.1"/>
</dbReference>
<gene>
    <name evidence="1" type="ORF">MCORR_v1c06280</name>
</gene>
<evidence type="ECO:0008006" key="3">
    <source>
        <dbReference type="Google" id="ProtNLM"/>
    </source>
</evidence>
<dbReference type="AlphaFoldDB" id="A0A2S5RG84"/>
<keyword evidence="2" id="KW-1185">Reference proteome</keyword>
<reference evidence="1 2" key="1">
    <citation type="submission" date="2017-11" db="EMBL/GenBank/DDBJ databases">
        <title>Genome sequence of Mesoplasma corruscae ELCA-2 (ATCC 49579).</title>
        <authorList>
            <person name="Lo W.-S."/>
            <person name="Kuo C.-H."/>
        </authorList>
    </citation>
    <scope>NUCLEOTIDE SEQUENCE [LARGE SCALE GENOMIC DNA]</scope>
    <source>
        <strain evidence="1 2">ELCA-2</strain>
    </source>
</reference>
<organism evidence="1 2">
    <name type="scientific">Mesoplasma corruscae</name>
    <dbReference type="NCBI Taxonomy" id="216874"/>
    <lineage>
        <taxon>Bacteria</taxon>
        <taxon>Bacillati</taxon>
        <taxon>Mycoplasmatota</taxon>
        <taxon>Mollicutes</taxon>
        <taxon>Entomoplasmatales</taxon>
        <taxon>Entomoplasmataceae</taxon>
        <taxon>Mesoplasma</taxon>
    </lineage>
</organism>
<dbReference type="EMBL" id="PHNF01000002">
    <property type="protein sequence ID" value="PPE06323.1"/>
    <property type="molecule type" value="Genomic_DNA"/>
</dbReference>
<accession>A0A2S5RG84</accession>
<proteinExistence type="predicted"/>
<evidence type="ECO:0000313" key="1">
    <source>
        <dbReference type="EMBL" id="PPE06323.1"/>
    </source>
</evidence>
<protein>
    <recommendedName>
        <fullName evidence="3">Lipoprotein</fullName>
    </recommendedName>
</protein>
<dbReference type="Proteomes" id="UP000239785">
    <property type="component" value="Unassembled WGS sequence"/>
</dbReference>
<sequence>MVLKRVLNLVTCFFIFFGFLVVSCKTELSPIKQYKPVYDFYALGQSLENKASDEFHNAIMKNQNDLIYIDPNFATNNRLVFFTQNNMKKISERKKIQNVSNNYQLLNVLEKQNLNQDLEKIVKNSNLKKTILDSMTQELGIYKEILDFPNSELWFDSISWNFDYLDFNYLDLKSENLYVSNLDLNLVFNYKYLNVNKNIIKKQYVENISITISNQQNIMKDLKYLTKDLRENLLKNKFQYAWFDAANLNINNYSKMFKLSSINFQNVLQFKKFEDSFLNYIQKKISYHERNGEINYDFIFKNSDNLFKYKLIDKISSFDIKENKYNAKKISLDDSMSTSNAKNTALFKLIFSELKAEDDIVLENKLVRGSNLLNKFLSENYNEWVNDFQKIFNEKFNTYSDSAISYGEIYLKNFGLYFKEFNYFHPVKISYYTCTSINNFNDAYLNDASYKGICIPAKDSIYKAIYQNVVDSIKIFQQAYALQKNDWKTITKASSLIILNQNNIFDLYSKSNTGISNINATLGLFIASQNSLYDLDLRNKFLDETNSYSFNFQFSSSQNKTNIPYIKTEDKKIIFTKFKNQDNLTIDINLSFLNITFEIVDENYYLFERTLLQQN</sequence>
<name>A0A2S5RG84_9MOLU</name>
<dbReference type="OrthoDB" id="391904at2"/>
<comment type="caution">
    <text evidence="1">The sequence shown here is derived from an EMBL/GenBank/DDBJ whole genome shotgun (WGS) entry which is preliminary data.</text>
</comment>